<protein>
    <submittedName>
        <fullName evidence="1">Uncharacterized protein</fullName>
    </submittedName>
</protein>
<reference evidence="1" key="1">
    <citation type="journal article" date="2014" name="Front. Microbiol.">
        <title>High frequency of phylogenetically diverse reductive dehalogenase-homologous genes in deep subseafloor sedimentary metagenomes.</title>
        <authorList>
            <person name="Kawai M."/>
            <person name="Futagami T."/>
            <person name="Toyoda A."/>
            <person name="Takaki Y."/>
            <person name="Nishi S."/>
            <person name="Hori S."/>
            <person name="Arai W."/>
            <person name="Tsubouchi T."/>
            <person name="Morono Y."/>
            <person name="Uchiyama I."/>
            <person name="Ito T."/>
            <person name="Fujiyama A."/>
            <person name="Inagaki F."/>
            <person name="Takami H."/>
        </authorList>
    </citation>
    <scope>NUCLEOTIDE SEQUENCE</scope>
    <source>
        <strain evidence="1">Expedition CK06-06</strain>
    </source>
</reference>
<sequence>TGASLTNKFYSLVIWGCVSEATGDCKLFCNLPNGSYNTSVGVEDDADNFAVYTVPASFTGTGFLISEWKLRRQSAGGGTFTSIAEIDLRGLLPSLTAGGGGAANTEFVDNVFRILNVTNSTKEIAFAASSITAATTRTITMVDADLDLATVSNSFPTDSGTAAPTANVLTIAGGTGVNTAGAATTVTINIDSPVIVANGGSGAATLTGVLTGNGTSAFTVSTVTDNTVVMGSTSNLLQDTTITVTDAGEMVNASQPAFLAYQASEQTNATGNGTTYTLGSTMDLTEVFDQGGDF</sequence>
<feature type="non-terminal residue" evidence="1">
    <location>
        <position position="294"/>
    </location>
</feature>
<gene>
    <name evidence="1" type="ORF">S01H4_36654</name>
</gene>
<evidence type="ECO:0000313" key="1">
    <source>
        <dbReference type="EMBL" id="GAG94053.1"/>
    </source>
</evidence>
<dbReference type="EMBL" id="BART01019613">
    <property type="protein sequence ID" value="GAG94053.1"/>
    <property type="molecule type" value="Genomic_DNA"/>
</dbReference>
<feature type="non-terminal residue" evidence="1">
    <location>
        <position position="1"/>
    </location>
</feature>
<accession>X1CCQ5</accession>
<name>X1CCQ5_9ZZZZ</name>
<organism evidence="1">
    <name type="scientific">marine sediment metagenome</name>
    <dbReference type="NCBI Taxonomy" id="412755"/>
    <lineage>
        <taxon>unclassified sequences</taxon>
        <taxon>metagenomes</taxon>
        <taxon>ecological metagenomes</taxon>
    </lineage>
</organism>
<dbReference type="AlphaFoldDB" id="X1CCQ5"/>
<comment type="caution">
    <text evidence="1">The sequence shown here is derived from an EMBL/GenBank/DDBJ whole genome shotgun (WGS) entry which is preliminary data.</text>
</comment>
<proteinExistence type="predicted"/>